<dbReference type="AlphaFoldDB" id="A0A6H0Y634"/>
<gene>
    <name evidence="2" type="ORF">AMS68_007577</name>
</gene>
<organism evidence="2 3">
    <name type="scientific">Peltaster fructicola</name>
    <dbReference type="NCBI Taxonomy" id="286661"/>
    <lineage>
        <taxon>Eukaryota</taxon>
        <taxon>Fungi</taxon>
        <taxon>Dikarya</taxon>
        <taxon>Ascomycota</taxon>
        <taxon>Pezizomycotina</taxon>
        <taxon>Dothideomycetes</taxon>
        <taxon>Dothideomycetes incertae sedis</taxon>
        <taxon>Peltaster</taxon>
    </lineage>
</organism>
<protein>
    <submittedName>
        <fullName evidence="2">Uncharacterized protein</fullName>
    </submittedName>
</protein>
<feature type="compositionally biased region" description="Low complexity" evidence="1">
    <location>
        <begin position="10"/>
        <end position="28"/>
    </location>
</feature>
<feature type="region of interest" description="Disordered" evidence="1">
    <location>
        <begin position="1"/>
        <end position="31"/>
    </location>
</feature>
<evidence type="ECO:0000256" key="1">
    <source>
        <dbReference type="SAM" id="MobiDB-lite"/>
    </source>
</evidence>
<dbReference type="OrthoDB" id="3649931at2759"/>
<evidence type="ECO:0000313" key="3">
    <source>
        <dbReference type="Proteomes" id="UP000503462"/>
    </source>
</evidence>
<name>A0A6H0Y634_9PEZI</name>
<evidence type="ECO:0000313" key="2">
    <source>
        <dbReference type="EMBL" id="QIX02060.1"/>
    </source>
</evidence>
<sequence length="103" mass="11528">MPSTKERAMSNTSTSSSIQSYTSRASSSWDYSEQVPWTTFAWTQPRGSWSQTSLVIRQQKSKVEIRQQEELQTVPSDLLGLMEPRPSVGVAQGGIEEVLYGEL</sequence>
<dbReference type="Proteomes" id="UP000503462">
    <property type="component" value="Chromosome 5"/>
</dbReference>
<dbReference type="EMBL" id="CP051143">
    <property type="protein sequence ID" value="QIX02060.1"/>
    <property type="molecule type" value="Genomic_DNA"/>
</dbReference>
<proteinExistence type="predicted"/>
<accession>A0A6H0Y634</accession>
<reference evidence="2 3" key="1">
    <citation type="journal article" date="2016" name="Sci. Rep.">
        <title>Peltaster fructicola genome reveals evolution from an invasive phytopathogen to an ectophytic parasite.</title>
        <authorList>
            <person name="Xu C."/>
            <person name="Chen H."/>
            <person name="Gleason M.L."/>
            <person name="Xu J.R."/>
            <person name="Liu H."/>
            <person name="Zhang R."/>
            <person name="Sun G."/>
        </authorList>
    </citation>
    <scope>NUCLEOTIDE SEQUENCE [LARGE SCALE GENOMIC DNA]</scope>
    <source>
        <strain evidence="2 3">LNHT1506</strain>
    </source>
</reference>
<keyword evidence="3" id="KW-1185">Reference proteome</keyword>